<dbReference type="PROSITE" id="PS50250">
    <property type="entry name" value="PCI"/>
    <property type="match status" value="1"/>
</dbReference>
<feature type="domain" description="PCI" evidence="4">
    <location>
        <begin position="209"/>
        <end position="390"/>
    </location>
</feature>
<proteinExistence type="inferred from homology"/>
<dbReference type="GO" id="GO:0000973">
    <property type="term" value="P:post-transcriptional tethering of RNA polymerase II gene DNA at nuclear periphery"/>
    <property type="evidence" value="ECO:0007669"/>
    <property type="project" value="TreeGrafter"/>
</dbReference>
<dbReference type="Proteomes" id="UP000192223">
    <property type="component" value="Unplaced"/>
</dbReference>
<dbReference type="InParanoid" id="A0A7F5R238"/>
<name>A0A7F5R238_AGRPL</name>
<dbReference type="InterPro" id="IPR045114">
    <property type="entry name" value="Csn12-like"/>
</dbReference>
<dbReference type="Pfam" id="PF01399">
    <property type="entry name" value="PCI"/>
    <property type="match status" value="1"/>
</dbReference>
<organism evidence="5 6">
    <name type="scientific">Agrilus planipennis</name>
    <name type="common">Emerald ash borer</name>
    <name type="synonym">Agrilus marcopoli</name>
    <dbReference type="NCBI Taxonomy" id="224129"/>
    <lineage>
        <taxon>Eukaryota</taxon>
        <taxon>Metazoa</taxon>
        <taxon>Ecdysozoa</taxon>
        <taxon>Arthropoda</taxon>
        <taxon>Hexapoda</taxon>
        <taxon>Insecta</taxon>
        <taxon>Pterygota</taxon>
        <taxon>Neoptera</taxon>
        <taxon>Endopterygota</taxon>
        <taxon>Coleoptera</taxon>
        <taxon>Polyphaga</taxon>
        <taxon>Elateriformia</taxon>
        <taxon>Buprestoidea</taxon>
        <taxon>Buprestidae</taxon>
        <taxon>Agrilinae</taxon>
        <taxon>Agrilus</taxon>
    </lineage>
</organism>
<protein>
    <recommendedName>
        <fullName evidence="3">PCI domain-containing protein 2 homolog</fullName>
    </recommendedName>
    <alternativeName>
        <fullName evidence="2">CSN12-like protein</fullName>
    </alternativeName>
</protein>
<dbReference type="KEGG" id="apln:108733371"/>
<gene>
    <name evidence="6" type="primary">LOC108733371</name>
</gene>
<dbReference type="GO" id="GO:0003723">
    <property type="term" value="F:RNA binding"/>
    <property type="evidence" value="ECO:0007669"/>
    <property type="project" value="InterPro"/>
</dbReference>
<dbReference type="GeneID" id="108733371"/>
<sequence>MAQIMLAHYLQLIERCWKAQDGEKLASFLSLRHEHTRSKHLYTDRPESMIERFISSPVDELASYHLKCIFFISNNQYIQAYQQQSNLTQCIARVLQSQKEENWLLPVMYVVCLDLRLLAQRAEKERAGVNEKPGEILEKAAECLMGCFRVCAADNRSSEEDTKRLGMLNLVNQLFKVYFRINKLHLCKPLIRAIESSPFKESFSLSQQITYRYFVGRKAMFDSDYKAADEYLTYAFENCHRSSRRNKRLILIYLVPVKMLLGYIPNKKVLEKYNVLEFWDLVQAVCQGNLKLFDEIMEKHEAFFINCGIYLIVDKLKILAYRNLFRRVYLILNTHQIPIDAFQTALVYLGQTDVDLDETQCIVANLIYENKIKGYISHQHKKLVVSKQNPFPSLTSLS</sequence>
<dbReference type="RefSeq" id="XP_025829322.1">
    <property type="nucleotide sequence ID" value="XM_025973537.1"/>
</dbReference>
<reference evidence="6" key="1">
    <citation type="submission" date="2025-08" db="UniProtKB">
        <authorList>
            <consortium name="RefSeq"/>
        </authorList>
    </citation>
    <scope>IDENTIFICATION</scope>
    <source>
        <tissue evidence="6">Entire body</tissue>
    </source>
</reference>
<dbReference type="InterPro" id="IPR036388">
    <property type="entry name" value="WH-like_DNA-bd_sf"/>
</dbReference>
<dbReference type="Gene3D" id="1.10.10.10">
    <property type="entry name" value="Winged helix-like DNA-binding domain superfamily/Winged helix DNA-binding domain"/>
    <property type="match status" value="1"/>
</dbReference>
<evidence type="ECO:0000259" key="4">
    <source>
        <dbReference type="PROSITE" id="PS50250"/>
    </source>
</evidence>
<evidence type="ECO:0000313" key="5">
    <source>
        <dbReference type="Proteomes" id="UP000192223"/>
    </source>
</evidence>
<dbReference type="OrthoDB" id="10252687at2759"/>
<dbReference type="FunFam" id="1.10.10.10:FF:000146">
    <property type="entry name" value="PCI domain-containing protein 2 homolog"/>
    <property type="match status" value="1"/>
</dbReference>
<dbReference type="GO" id="GO:0006368">
    <property type="term" value="P:transcription elongation by RNA polymerase II"/>
    <property type="evidence" value="ECO:0007669"/>
    <property type="project" value="TreeGrafter"/>
</dbReference>
<dbReference type="CTD" id="55795"/>
<dbReference type="PANTHER" id="PTHR12732">
    <property type="entry name" value="UNCHARACTERIZED PROTEASOME COMPONENT REGION PCI-CONTAINING"/>
    <property type="match status" value="1"/>
</dbReference>
<evidence type="ECO:0000256" key="1">
    <source>
        <dbReference type="ARBA" id="ARBA00025771"/>
    </source>
</evidence>
<dbReference type="FunCoup" id="A0A7F5R238">
    <property type="interactions" value="1990"/>
</dbReference>
<dbReference type="SMART" id="SM00753">
    <property type="entry name" value="PAM"/>
    <property type="match status" value="1"/>
</dbReference>
<dbReference type="GO" id="GO:0016973">
    <property type="term" value="P:poly(A)+ mRNA export from nucleus"/>
    <property type="evidence" value="ECO:0007669"/>
    <property type="project" value="TreeGrafter"/>
</dbReference>
<evidence type="ECO:0000313" key="6">
    <source>
        <dbReference type="RefSeq" id="XP_025829322.1"/>
    </source>
</evidence>
<evidence type="ECO:0000256" key="3">
    <source>
        <dbReference type="ARBA" id="ARBA00072421"/>
    </source>
</evidence>
<keyword evidence="5" id="KW-1185">Reference proteome</keyword>
<dbReference type="PANTHER" id="PTHR12732:SF0">
    <property type="entry name" value="PCI DOMAIN-CONTAINING PROTEIN 2"/>
    <property type="match status" value="1"/>
</dbReference>
<dbReference type="GO" id="GO:0070390">
    <property type="term" value="C:transcription export complex 2"/>
    <property type="evidence" value="ECO:0007669"/>
    <property type="project" value="TreeGrafter"/>
</dbReference>
<dbReference type="AlphaFoldDB" id="A0A7F5R238"/>
<comment type="similarity">
    <text evidence="1">Belongs to the CSN12 family.</text>
</comment>
<accession>A0A7F5R238</accession>
<dbReference type="InterPro" id="IPR000717">
    <property type="entry name" value="PCI_dom"/>
</dbReference>
<dbReference type="GO" id="GO:0003690">
    <property type="term" value="F:double-stranded DNA binding"/>
    <property type="evidence" value="ECO:0007669"/>
    <property type="project" value="InterPro"/>
</dbReference>
<evidence type="ECO:0000256" key="2">
    <source>
        <dbReference type="ARBA" id="ARBA00033214"/>
    </source>
</evidence>